<accession>A0AAD3H7L2</accession>
<dbReference type="Proteomes" id="UP001054902">
    <property type="component" value="Unassembled WGS sequence"/>
</dbReference>
<evidence type="ECO:0000256" key="1">
    <source>
        <dbReference type="SAM" id="MobiDB-lite"/>
    </source>
</evidence>
<feature type="compositionally biased region" description="Basic and acidic residues" evidence="1">
    <location>
        <begin position="403"/>
        <end position="415"/>
    </location>
</feature>
<organism evidence="3 4">
    <name type="scientific">Chaetoceros tenuissimus</name>
    <dbReference type="NCBI Taxonomy" id="426638"/>
    <lineage>
        <taxon>Eukaryota</taxon>
        <taxon>Sar</taxon>
        <taxon>Stramenopiles</taxon>
        <taxon>Ochrophyta</taxon>
        <taxon>Bacillariophyta</taxon>
        <taxon>Coscinodiscophyceae</taxon>
        <taxon>Chaetocerotophycidae</taxon>
        <taxon>Chaetocerotales</taxon>
        <taxon>Chaetocerotaceae</taxon>
        <taxon>Chaetoceros</taxon>
    </lineage>
</organism>
<evidence type="ECO:0000313" key="4">
    <source>
        <dbReference type="Proteomes" id="UP001054902"/>
    </source>
</evidence>
<proteinExistence type="predicted"/>
<gene>
    <name evidence="3" type="ORF">CTEN210_09385</name>
</gene>
<protein>
    <submittedName>
        <fullName evidence="3">Uncharacterized protein</fullName>
    </submittedName>
</protein>
<comment type="caution">
    <text evidence="3">The sequence shown here is derived from an EMBL/GenBank/DDBJ whole genome shotgun (WGS) entry which is preliminary data.</text>
</comment>
<feature type="region of interest" description="Disordered" evidence="1">
    <location>
        <begin position="359"/>
        <end position="415"/>
    </location>
</feature>
<dbReference type="EMBL" id="BLLK01000046">
    <property type="protein sequence ID" value="GFH52909.1"/>
    <property type="molecule type" value="Genomic_DNA"/>
</dbReference>
<dbReference type="AlphaFoldDB" id="A0AAD3H7L2"/>
<feature type="compositionally biased region" description="Basic residues" evidence="1">
    <location>
        <begin position="377"/>
        <end position="402"/>
    </location>
</feature>
<feature type="signal peptide" evidence="2">
    <location>
        <begin position="1"/>
        <end position="25"/>
    </location>
</feature>
<evidence type="ECO:0000313" key="3">
    <source>
        <dbReference type="EMBL" id="GFH52909.1"/>
    </source>
</evidence>
<evidence type="ECO:0000256" key="2">
    <source>
        <dbReference type="SAM" id="SignalP"/>
    </source>
</evidence>
<keyword evidence="4" id="KW-1185">Reference proteome</keyword>
<feature type="chain" id="PRO_5041922086" evidence="2">
    <location>
        <begin position="26"/>
        <end position="415"/>
    </location>
</feature>
<reference evidence="3 4" key="1">
    <citation type="journal article" date="2021" name="Sci. Rep.">
        <title>The genome of the diatom Chaetoceros tenuissimus carries an ancient integrated fragment of an extant virus.</title>
        <authorList>
            <person name="Hongo Y."/>
            <person name="Kimura K."/>
            <person name="Takaki Y."/>
            <person name="Yoshida Y."/>
            <person name="Baba S."/>
            <person name="Kobayashi G."/>
            <person name="Nagasaki K."/>
            <person name="Hano T."/>
            <person name="Tomaru Y."/>
        </authorList>
    </citation>
    <scope>NUCLEOTIDE SEQUENCE [LARGE SCALE GENOMIC DNA]</scope>
    <source>
        <strain evidence="3 4">NIES-3715</strain>
    </source>
</reference>
<keyword evidence="2" id="KW-0732">Signal</keyword>
<name>A0AAD3H7L2_9STRA</name>
<sequence length="415" mass="45365">MKSLHYTHLHLLSLSLLISTGSAQAQKEAIANQIRKDSSISSFQNIDTRSLSSRVTVNNGSILLGINDAGNLLIPTSTPGVDLDGDFVGMRVDSNGNWQEVIGKDECSSCEGFGISNLHLNSGKTYAGWATSSEAWLMENLLPSNIIENGVNATTEAELNDGHMSVMHEFSPFSESIYGVDITIENRHFADDIGELRYRRVLMWNIPKENEKECSLLLVGGDEKPRDLEYADGFFDGYGDFDPLYEVSASCTQNNGCPVHDFMDEGPVKTDERFQFLFRGAGDDGDEPLVLSSRETFTFKMFYGVATGIDDMRKFISDSGAEIASVSYLTNENGSCGSLEDATSSLYIVAFRGVGGTPLSDASIPDGSTEVTAPPKSLKKSKSSKSSKSGKSKNTKSLRAKSWKSDSEKEWEYLE</sequence>